<reference evidence="2" key="2">
    <citation type="submission" date="2014-05" db="EMBL/GenBank/DDBJ databases">
        <title>Genome sequencing of Bartonella spp. isolated from human blood.</title>
        <authorList>
            <person name="Raoult D."/>
        </authorList>
    </citation>
    <scope>NUCLEOTIDE SEQUENCE</scope>
    <source>
        <strain evidence="2">MVT06</strain>
    </source>
</reference>
<evidence type="ECO:0000313" key="2">
    <source>
        <dbReference type="EMBL" id="CDP80423.1"/>
    </source>
</evidence>
<sequence length="248" mass="27481" precursor="true">MNMTQIIFQLKNANLIKVSMLAAITLLTTSFSVHAEECTMKNSTIVVTATGESQATPDMAIINLSIVTHDKTAQKALVDNNKFMNNVVDSFKKNNIQEHDLQTSNLSIYQSSSDKQQEQKNSENLYEVSNSLTVRIRDLANVGKIFDQAISFGINSVHGITFTNADTKPFYKEARQKAIAEAIEKAETLAQAANLKLGKIIEINENNNSFHPTQRLSRSAQFANYADTNFSSGELNYNVSVTVTFSID</sequence>
<dbReference type="Gene3D" id="3.30.110.170">
    <property type="entry name" value="Protein of unknown function (DUF541), domain 1"/>
    <property type="match status" value="1"/>
</dbReference>
<dbReference type="InterPro" id="IPR052022">
    <property type="entry name" value="26kDa_periplasmic_antigen"/>
</dbReference>
<evidence type="ECO:0000256" key="1">
    <source>
        <dbReference type="SAM" id="SignalP"/>
    </source>
</evidence>
<name>A0A024LT78_9HYPH</name>
<feature type="chain" id="PRO_5001535470" evidence="1">
    <location>
        <begin position="36"/>
        <end position="248"/>
    </location>
</feature>
<feature type="signal peptide" evidence="1">
    <location>
        <begin position="1"/>
        <end position="35"/>
    </location>
</feature>
<dbReference type="EMBL" id="HG977196">
    <property type="protein sequence ID" value="CDP80423.1"/>
    <property type="molecule type" value="Genomic_DNA"/>
</dbReference>
<organism evidence="2">
    <name type="scientific">Bartonella schoenbuchensis</name>
    <dbReference type="NCBI Taxonomy" id="165694"/>
    <lineage>
        <taxon>Bacteria</taxon>
        <taxon>Pseudomonadati</taxon>
        <taxon>Pseudomonadota</taxon>
        <taxon>Alphaproteobacteria</taxon>
        <taxon>Hyphomicrobiales</taxon>
        <taxon>Bartonellaceae</taxon>
        <taxon>Bartonella</taxon>
    </lineage>
</organism>
<gene>
    <name evidence="2" type="primary">omp28</name>
    <name evidence="2" type="ORF">BN1046_01356</name>
</gene>
<dbReference type="AlphaFoldDB" id="A0A024LT78"/>
<dbReference type="Gene3D" id="3.30.70.2970">
    <property type="entry name" value="Protein of unknown function (DUF541), domain 2"/>
    <property type="match status" value="1"/>
</dbReference>
<reference evidence="2" key="1">
    <citation type="submission" date="2013-11" db="EMBL/GenBank/DDBJ databases">
        <authorList>
            <person name="GENOMES U."/>
        </authorList>
    </citation>
    <scope>NUCLEOTIDE SEQUENCE</scope>
    <source>
        <strain evidence="2">MVT06</strain>
    </source>
</reference>
<dbReference type="InterPro" id="IPR007497">
    <property type="entry name" value="SIMPL/DUF541"/>
</dbReference>
<keyword evidence="1" id="KW-0732">Signal</keyword>
<proteinExistence type="predicted"/>
<dbReference type="Pfam" id="PF04402">
    <property type="entry name" value="SIMPL"/>
    <property type="match status" value="1"/>
</dbReference>
<protein>
    <submittedName>
        <fullName evidence="2">Outer membrane protein</fullName>
    </submittedName>
</protein>
<dbReference type="PANTHER" id="PTHR34387">
    <property type="entry name" value="SLR1258 PROTEIN"/>
    <property type="match status" value="1"/>
</dbReference>
<dbReference type="GO" id="GO:0006974">
    <property type="term" value="P:DNA damage response"/>
    <property type="evidence" value="ECO:0007669"/>
    <property type="project" value="TreeGrafter"/>
</dbReference>
<dbReference type="PANTHER" id="PTHR34387:SF2">
    <property type="entry name" value="SLR1258 PROTEIN"/>
    <property type="match status" value="1"/>
</dbReference>
<accession>A0A024LT78</accession>